<evidence type="ECO:0000259" key="3">
    <source>
        <dbReference type="PROSITE" id="PS50893"/>
    </source>
</evidence>
<dbReference type="InterPro" id="IPR003593">
    <property type="entry name" value="AAA+_ATPase"/>
</dbReference>
<dbReference type="AlphaFoldDB" id="A0A6J4SQT6"/>
<dbReference type="InterPro" id="IPR003439">
    <property type="entry name" value="ABC_transporter-like_ATP-bd"/>
</dbReference>
<dbReference type="GO" id="GO:0016887">
    <property type="term" value="F:ATP hydrolysis activity"/>
    <property type="evidence" value="ECO:0007669"/>
    <property type="project" value="InterPro"/>
</dbReference>
<accession>A0A6J4SQT6</accession>
<dbReference type="PANTHER" id="PTHR43119:SF1">
    <property type="entry name" value="ABC TRANSPORTER DOMAIN-CONTAINING PROTEIN"/>
    <property type="match status" value="1"/>
</dbReference>
<keyword evidence="1" id="KW-0547">Nucleotide-binding</keyword>
<name>A0A6J4SQT6_9SPHN</name>
<dbReference type="EMBL" id="CADCVZ010000019">
    <property type="protein sequence ID" value="CAA9502804.1"/>
    <property type="molecule type" value="Genomic_DNA"/>
</dbReference>
<evidence type="ECO:0000256" key="1">
    <source>
        <dbReference type="ARBA" id="ARBA00022741"/>
    </source>
</evidence>
<gene>
    <name evidence="4" type="ORF">AVDCRST_MAG09-854</name>
</gene>
<dbReference type="PROSITE" id="PS50893">
    <property type="entry name" value="ABC_TRANSPORTER_2"/>
    <property type="match status" value="1"/>
</dbReference>
<dbReference type="InterPro" id="IPR027417">
    <property type="entry name" value="P-loop_NTPase"/>
</dbReference>
<sequence>MRDLRVNLAVRGGECLIIRGASGSGKTRLLRAIADLDPASGEIVLDGVAREAIAAPQWRRRICYVSAEPGWWCDTVAPHYPTWPSLLPMLGALGLSADHGARVVASLSTGERQRLALLRALAIEPEVLLLDEPTSALDAAATRAVEAILQDRMEHGLAILLATHNSAQAERFGGRHLVLCSATVEATER</sequence>
<dbReference type="Gene3D" id="3.40.50.300">
    <property type="entry name" value="P-loop containing nucleotide triphosphate hydrolases"/>
    <property type="match status" value="1"/>
</dbReference>
<evidence type="ECO:0000313" key="4">
    <source>
        <dbReference type="EMBL" id="CAA9502804.1"/>
    </source>
</evidence>
<feature type="domain" description="ABC transporter" evidence="3">
    <location>
        <begin position="1"/>
        <end position="189"/>
    </location>
</feature>
<reference evidence="4" key="1">
    <citation type="submission" date="2020-02" db="EMBL/GenBank/DDBJ databases">
        <authorList>
            <person name="Meier V. D."/>
        </authorList>
    </citation>
    <scope>NUCLEOTIDE SEQUENCE</scope>
    <source>
        <strain evidence="4">AVDCRST_MAG09</strain>
    </source>
</reference>
<dbReference type="GO" id="GO:0005524">
    <property type="term" value="F:ATP binding"/>
    <property type="evidence" value="ECO:0007669"/>
    <property type="project" value="UniProtKB-KW"/>
</dbReference>
<protein>
    <recommendedName>
        <fullName evidence="3">ABC transporter domain-containing protein</fullName>
    </recommendedName>
</protein>
<proteinExistence type="predicted"/>
<dbReference type="Pfam" id="PF00005">
    <property type="entry name" value="ABC_tran"/>
    <property type="match status" value="1"/>
</dbReference>
<dbReference type="SUPFAM" id="SSF52540">
    <property type="entry name" value="P-loop containing nucleoside triphosphate hydrolases"/>
    <property type="match status" value="1"/>
</dbReference>
<dbReference type="RefSeq" id="WP_294172596.1">
    <property type="nucleotide sequence ID" value="NZ_CADCVZ010000019.1"/>
</dbReference>
<dbReference type="SMART" id="SM00382">
    <property type="entry name" value="AAA"/>
    <property type="match status" value="1"/>
</dbReference>
<dbReference type="PANTHER" id="PTHR43119">
    <property type="entry name" value="ABC TRANSPORT PROTEIN ATP-BINDING COMPONENT-RELATED"/>
    <property type="match status" value="1"/>
</dbReference>
<evidence type="ECO:0000256" key="2">
    <source>
        <dbReference type="ARBA" id="ARBA00022840"/>
    </source>
</evidence>
<keyword evidence="2" id="KW-0067">ATP-binding</keyword>
<organism evidence="4">
    <name type="scientific">uncultured Sphingomonas sp</name>
    <dbReference type="NCBI Taxonomy" id="158754"/>
    <lineage>
        <taxon>Bacteria</taxon>
        <taxon>Pseudomonadati</taxon>
        <taxon>Pseudomonadota</taxon>
        <taxon>Alphaproteobacteria</taxon>
        <taxon>Sphingomonadales</taxon>
        <taxon>Sphingomonadaceae</taxon>
        <taxon>Sphingomonas</taxon>
        <taxon>environmental samples</taxon>
    </lineage>
</organism>